<dbReference type="EMBL" id="RWGY01000031">
    <property type="protein sequence ID" value="TVU15857.1"/>
    <property type="molecule type" value="Genomic_DNA"/>
</dbReference>
<comment type="catalytic activity">
    <reaction evidence="3">
        <text>an N-acyl-L-alpha-aminoacyl-tRNA + H2O = an N-acyl-L-amino acid + a tRNA + H(+)</text>
        <dbReference type="Rhea" id="RHEA:54448"/>
        <dbReference type="Rhea" id="RHEA-COMP:10123"/>
        <dbReference type="Rhea" id="RHEA-COMP:13883"/>
        <dbReference type="ChEBI" id="CHEBI:15377"/>
        <dbReference type="ChEBI" id="CHEBI:15378"/>
        <dbReference type="ChEBI" id="CHEBI:59874"/>
        <dbReference type="ChEBI" id="CHEBI:78442"/>
        <dbReference type="ChEBI" id="CHEBI:138191"/>
        <dbReference type="EC" id="3.1.1.29"/>
    </reaction>
</comment>
<comment type="caution">
    <text evidence="5">The sequence shown here is derived from an EMBL/GenBank/DDBJ whole genome shotgun (WGS) entry which is preliminary data.</text>
</comment>
<dbReference type="InterPro" id="IPR042237">
    <property type="entry name" value="PTRHD1"/>
</dbReference>
<evidence type="ECO:0000313" key="6">
    <source>
        <dbReference type="Proteomes" id="UP000324897"/>
    </source>
</evidence>
<evidence type="ECO:0000256" key="4">
    <source>
        <dbReference type="SAM" id="SignalP"/>
    </source>
</evidence>
<feature type="signal peptide" evidence="4">
    <location>
        <begin position="1"/>
        <end position="16"/>
    </location>
</feature>
<keyword evidence="2" id="KW-0378">Hydrolase</keyword>
<dbReference type="CDD" id="cd02429">
    <property type="entry name" value="PTH2_like"/>
    <property type="match status" value="1"/>
</dbReference>
<dbReference type="AlphaFoldDB" id="A0A5J9TXE4"/>
<dbReference type="Gene3D" id="3.40.1490.10">
    <property type="entry name" value="Bit1"/>
    <property type="match status" value="1"/>
</dbReference>
<dbReference type="InterPro" id="IPR002833">
    <property type="entry name" value="PTH2"/>
</dbReference>
<dbReference type="PANTHER" id="PTHR46194:SF1">
    <property type="entry name" value="PEPTIDYL-TRNA HYDROLASE PTRHD1-RELATED"/>
    <property type="match status" value="1"/>
</dbReference>
<proteinExistence type="predicted"/>
<feature type="chain" id="PRO_5023913855" description="peptidyl-tRNA hydrolase" evidence="4">
    <location>
        <begin position="17"/>
        <end position="221"/>
    </location>
</feature>
<dbReference type="OrthoDB" id="201213at2759"/>
<protein>
    <recommendedName>
        <fullName evidence="1">peptidyl-tRNA hydrolase</fullName>
        <ecNumber evidence="1">3.1.1.29</ecNumber>
    </recommendedName>
</protein>
<gene>
    <name evidence="5" type="ORF">EJB05_39398</name>
</gene>
<sequence length="221" mass="23694">MLTLLSHRLLFPVATALPPAASLTLLHQGLVRLPIHRTPPRARMSAAASAPDAAASVATAATTVGEEGGKEAGDVLVQYVVLRRDLADAWPLGSVVAQGCHAAVAVVWAHRDHPDTAAYCGPDNLDRMHKACSTFCLIRNSQAFDLHCCIALFQHIGLATPVTLEVKGETQLKNLAEKLEAAGVRHKLWIEQPENIPTCIATAPCPKSQVSSFFKKLKLCK</sequence>
<keyword evidence="6" id="KW-1185">Reference proteome</keyword>
<dbReference type="GO" id="GO:0004045">
    <property type="term" value="F:peptidyl-tRNA hydrolase activity"/>
    <property type="evidence" value="ECO:0007669"/>
    <property type="project" value="UniProtKB-EC"/>
</dbReference>
<dbReference type="Proteomes" id="UP000324897">
    <property type="component" value="Unassembled WGS sequence"/>
</dbReference>
<evidence type="ECO:0000313" key="5">
    <source>
        <dbReference type="EMBL" id="TVU15857.1"/>
    </source>
</evidence>
<evidence type="ECO:0000256" key="2">
    <source>
        <dbReference type="ARBA" id="ARBA00022801"/>
    </source>
</evidence>
<accession>A0A5J9TXE4</accession>
<dbReference type="Pfam" id="PF01981">
    <property type="entry name" value="PTH2"/>
    <property type="match status" value="1"/>
</dbReference>
<name>A0A5J9TXE4_9POAL</name>
<dbReference type="EC" id="3.1.1.29" evidence="1"/>
<dbReference type="PANTHER" id="PTHR46194">
    <property type="entry name" value="PEPTIDYL-TRNA HYDROLASE PTRHD1-RELATED"/>
    <property type="match status" value="1"/>
</dbReference>
<evidence type="ECO:0000256" key="1">
    <source>
        <dbReference type="ARBA" id="ARBA00013260"/>
    </source>
</evidence>
<evidence type="ECO:0000256" key="3">
    <source>
        <dbReference type="ARBA" id="ARBA00048707"/>
    </source>
</evidence>
<reference evidence="5 6" key="1">
    <citation type="journal article" date="2019" name="Sci. Rep.">
        <title>A high-quality genome of Eragrostis curvula grass provides insights into Poaceae evolution and supports new strategies to enhance forage quality.</title>
        <authorList>
            <person name="Carballo J."/>
            <person name="Santos B.A.C.M."/>
            <person name="Zappacosta D."/>
            <person name="Garbus I."/>
            <person name="Selva J.P."/>
            <person name="Gallo C.A."/>
            <person name="Diaz A."/>
            <person name="Albertini E."/>
            <person name="Caccamo M."/>
            <person name="Echenique V."/>
        </authorList>
    </citation>
    <scope>NUCLEOTIDE SEQUENCE [LARGE SCALE GENOMIC DNA]</scope>
    <source>
        <strain evidence="6">cv. Victoria</strain>
        <tissue evidence="5">Leaf</tissue>
    </source>
</reference>
<dbReference type="Gramene" id="TVU15857">
    <property type="protein sequence ID" value="TVU15857"/>
    <property type="gene ID" value="EJB05_39398"/>
</dbReference>
<keyword evidence="4" id="KW-0732">Signal</keyword>
<feature type="non-terminal residue" evidence="5">
    <location>
        <position position="1"/>
    </location>
</feature>
<dbReference type="InterPro" id="IPR023476">
    <property type="entry name" value="Pep_tRNA_hydro_II_dom_sf"/>
</dbReference>
<organism evidence="5 6">
    <name type="scientific">Eragrostis curvula</name>
    <name type="common">weeping love grass</name>
    <dbReference type="NCBI Taxonomy" id="38414"/>
    <lineage>
        <taxon>Eukaryota</taxon>
        <taxon>Viridiplantae</taxon>
        <taxon>Streptophyta</taxon>
        <taxon>Embryophyta</taxon>
        <taxon>Tracheophyta</taxon>
        <taxon>Spermatophyta</taxon>
        <taxon>Magnoliopsida</taxon>
        <taxon>Liliopsida</taxon>
        <taxon>Poales</taxon>
        <taxon>Poaceae</taxon>
        <taxon>PACMAD clade</taxon>
        <taxon>Chloridoideae</taxon>
        <taxon>Eragrostideae</taxon>
        <taxon>Eragrostidinae</taxon>
        <taxon>Eragrostis</taxon>
    </lineage>
</organism>
<dbReference type="SUPFAM" id="SSF102462">
    <property type="entry name" value="Peptidyl-tRNA hydrolase II"/>
    <property type="match status" value="1"/>
</dbReference>